<dbReference type="Proteomes" id="UP000694725">
    <property type="component" value="Unplaced"/>
</dbReference>
<keyword evidence="1" id="KW-0812">Transmembrane</keyword>
<dbReference type="Gene3D" id="1.10.287.210">
    <property type="match status" value="1"/>
</dbReference>
<evidence type="ECO:0000313" key="3">
    <source>
        <dbReference type="Proteomes" id="UP000694725"/>
    </source>
</evidence>
<dbReference type="CDD" id="cd09850">
    <property type="entry name" value="Ebola-like_HR1-HR2"/>
    <property type="match status" value="1"/>
</dbReference>
<dbReference type="Ensembl" id="ENSSSCT00065083439.1">
    <property type="protein sequence ID" value="ENSSSCP00065036375.1"/>
    <property type="gene ID" value="ENSSSCG00065060896.1"/>
</dbReference>
<evidence type="ECO:0000313" key="2">
    <source>
        <dbReference type="Ensembl" id="ENSSSCP00065036375.1"/>
    </source>
</evidence>
<dbReference type="InterPro" id="IPR008981">
    <property type="entry name" value="FMuLV_rcpt-bd"/>
</dbReference>
<sequence>MHLSDPIRSRGYMDFALLHSFLLLWRNSWKLYSQQDHLFCQQGDQYTCFDPRYSPTEEWLEVQRSHKSGQLINRTQITNPNLPVSIFVDACEAMNGSWTSTRPCGSPSWERKYRLQHKYMCWGTTWSGCHKCTYWSCVAWATWNKGDKTAVLQKGTAPPDCQTKACNPVNFTIFNSSEPKWKEGFKISIRIDGRGLDPGAVLHFQRITFALQAASHSIFHSFYEEIRNTPPPILATTKNLFLALAETIAQTLKVSSCYVCGGTNTGDHWPWQARELDPLEPHNETAYPQLTNGVWLLRTAIIGRNCLARRGGWFNVSVGSLTCLGLRYYNLTAQKTQWWSSSNRSEPKPNPLSNFSLLRQAWEDISTNIQWWAPKGLYWICGKMAYSILPPNWAGACVLGTIRPSFFLLPLSLGEQLGVPIYRAQGAQRDWRALQIGDWKDDEWPPEWIIQYYGPATWAEDGSWGYRTPIYMLNRIIRLQAVLELITNDTARALTILAQQQTKMHSAIYQNRLALDYLLASEGGVCGKFNLSNCCLQIDDTGKVVEEIADRMTKLAHVPVQTWKGWDADSLFGKWFSWLGESKTMVGITMVILTGCLLIPCLVPLLINIIKGFIKTMVEKKTASHLLLIRGYQRIMTDDDF</sequence>
<evidence type="ECO:0008006" key="4">
    <source>
        <dbReference type="Google" id="ProtNLM"/>
    </source>
</evidence>
<dbReference type="AlphaFoldDB" id="A0A8D1ZJ39"/>
<dbReference type="SUPFAM" id="SSF58069">
    <property type="entry name" value="Virus ectodomain"/>
    <property type="match status" value="1"/>
</dbReference>
<reference evidence="2" key="1">
    <citation type="submission" date="2025-08" db="UniProtKB">
        <authorList>
            <consortium name="Ensembl"/>
        </authorList>
    </citation>
    <scope>IDENTIFICATION</scope>
</reference>
<dbReference type="InterPro" id="IPR018154">
    <property type="entry name" value="TLV/ENV_coat_polyprotein"/>
</dbReference>
<name>A0A8D1ZJ39_PIG</name>
<evidence type="ECO:0000256" key="1">
    <source>
        <dbReference type="SAM" id="Phobius"/>
    </source>
</evidence>
<organism evidence="2 3">
    <name type="scientific">Sus scrofa</name>
    <name type="common">Pig</name>
    <dbReference type="NCBI Taxonomy" id="9823"/>
    <lineage>
        <taxon>Eukaryota</taxon>
        <taxon>Metazoa</taxon>
        <taxon>Chordata</taxon>
        <taxon>Craniata</taxon>
        <taxon>Vertebrata</taxon>
        <taxon>Euteleostomi</taxon>
        <taxon>Mammalia</taxon>
        <taxon>Eutheria</taxon>
        <taxon>Laurasiatheria</taxon>
        <taxon>Artiodactyla</taxon>
        <taxon>Suina</taxon>
        <taxon>Suidae</taxon>
        <taxon>Sus</taxon>
    </lineage>
</organism>
<dbReference type="PANTHER" id="PTHR10424:SF68">
    <property type="entry name" value="ENDOGENOUS RETROVIRUS GROUP 3 MEMBER 1 ENV POLYPROTEIN"/>
    <property type="match status" value="1"/>
</dbReference>
<feature type="transmembrane region" description="Helical" evidence="1">
    <location>
        <begin position="585"/>
        <end position="607"/>
    </location>
</feature>
<proteinExistence type="predicted"/>
<keyword evidence="1" id="KW-1133">Transmembrane helix</keyword>
<dbReference type="Pfam" id="PF00429">
    <property type="entry name" value="TLV_coat"/>
    <property type="match status" value="1"/>
</dbReference>
<protein>
    <recommendedName>
        <fullName evidence="4">Envelope glycoprotein</fullName>
    </recommendedName>
</protein>
<accession>A0A8D1ZJ39</accession>
<keyword evidence="1" id="KW-0472">Membrane</keyword>
<dbReference type="PANTHER" id="PTHR10424">
    <property type="entry name" value="VIRAL ENVELOPE PROTEIN"/>
    <property type="match status" value="1"/>
</dbReference>
<dbReference type="SUPFAM" id="SSF49830">
    <property type="entry name" value="ENV polyprotein, receptor-binding domain"/>
    <property type="match status" value="1"/>
</dbReference>